<evidence type="ECO:0000313" key="4">
    <source>
        <dbReference type="Proteomes" id="UP001064489"/>
    </source>
</evidence>
<dbReference type="PANTHER" id="PTHR13683:SF750">
    <property type="entry name" value="ASPARTYL PROTEASE AED1"/>
    <property type="match status" value="1"/>
</dbReference>
<evidence type="ECO:0000256" key="1">
    <source>
        <dbReference type="ARBA" id="ARBA00007447"/>
    </source>
</evidence>
<dbReference type="InterPro" id="IPR001461">
    <property type="entry name" value="Aspartic_peptidase_A1"/>
</dbReference>
<evidence type="ECO:0000259" key="2">
    <source>
        <dbReference type="PROSITE" id="PS51767"/>
    </source>
</evidence>
<comment type="caution">
    <text evidence="3">The sequence shown here is derived from an EMBL/GenBank/DDBJ whole genome shotgun (WGS) entry which is preliminary data.</text>
</comment>
<sequence length="211" mass="23090">MNSLTSNKYGFQQETVTLFGRVIGAGNYLVKAGFGTPKRDFNLIFDTGSEYTWLRCEVSKGYKPSASSTSTNATCISGPPCTFNVNYGDGSSASGYFIRDWLTLTPVDVFHNFTFGCGLQISPDDFGSADGILGVEQYSPLSFVSQTYTNFAKIFCYCLPKSDSSTGYLLFGLEALTTCQTETSTPLLSHPDRPYLYYVNLIGVTIGNHIM</sequence>
<dbReference type="PROSITE" id="PS51767">
    <property type="entry name" value="PEPTIDASE_A1"/>
    <property type="match status" value="1"/>
</dbReference>
<dbReference type="SUPFAM" id="SSF50630">
    <property type="entry name" value="Acid proteases"/>
    <property type="match status" value="1"/>
</dbReference>
<protein>
    <recommendedName>
        <fullName evidence="2">Peptidase A1 domain-containing protein</fullName>
    </recommendedName>
</protein>
<accession>A0AAD5NZW3</accession>
<dbReference type="AlphaFoldDB" id="A0AAD5NZW3"/>
<reference evidence="3" key="1">
    <citation type="journal article" date="2022" name="Plant J.">
        <title>Strategies of tolerance reflected in two North American maple genomes.</title>
        <authorList>
            <person name="McEvoy S.L."/>
            <person name="Sezen U.U."/>
            <person name="Trouern-Trend A."/>
            <person name="McMahon S.M."/>
            <person name="Schaberg P.G."/>
            <person name="Yang J."/>
            <person name="Wegrzyn J.L."/>
            <person name="Swenson N.G."/>
        </authorList>
    </citation>
    <scope>NUCLEOTIDE SEQUENCE</scope>
    <source>
        <strain evidence="3">91603</strain>
    </source>
</reference>
<dbReference type="InterPro" id="IPR021109">
    <property type="entry name" value="Peptidase_aspartic_dom_sf"/>
</dbReference>
<dbReference type="GO" id="GO:0004190">
    <property type="term" value="F:aspartic-type endopeptidase activity"/>
    <property type="evidence" value="ECO:0007669"/>
    <property type="project" value="InterPro"/>
</dbReference>
<dbReference type="Proteomes" id="UP001064489">
    <property type="component" value="Chromosome 6"/>
</dbReference>
<dbReference type="EMBL" id="JAJSOW010000004">
    <property type="protein sequence ID" value="KAI9192137.1"/>
    <property type="molecule type" value="Genomic_DNA"/>
</dbReference>
<keyword evidence="4" id="KW-1185">Reference proteome</keyword>
<dbReference type="PANTHER" id="PTHR13683">
    <property type="entry name" value="ASPARTYL PROTEASES"/>
    <property type="match status" value="1"/>
</dbReference>
<proteinExistence type="inferred from homology"/>
<dbReference type="InterPro" id="IPR033121">
    <property type="entry name" value="PEPTIDASE_A1"/>
</dbReference>
<evidence type="ECO:0000313" key="3">
    <source>
        <dbReference type="EMBL" id="KAI9192137.1"/>
    </source>
</evidence>
<dbReference type="GO" id="GO:0006508">
    <property type="term" value="P:proteolysis"/>
    <property type="evidence" value="ECO:0007669"/>
    <property type="project" value="InterPro"/>
</dbReference>
<feature type="domain" description="Peptidase A1" evidence="2">
    <location>
        <begin position="28"/>
        <end position="211"/>
    </location>
</feature>
<organism evidence="3 4">
    <name type="scientific">Acer negundo</name>
    <name type="common">Box elder</name>
    <dbReference type="NCBI Taxonomy" id="4023"/>
    <lineage>
        <taxon>Eukaryota</taxon>
        <taxon>Viridiplantae</taxon>
        <taxon>Streptophyta</taxon>
        <taxon>Embryophyta</taxon>
        <taxon>Tracheophyta</taxon>
        <taxon>Spermatophyta</taxon>
        <taxon>Magnoliopsida</taxon>
        <taxon>eudicotyledons</taxon>
        <taxon>Gunneridae</taxon>
        <taxon>Pentapetalae</taxon>
        <taxon>rosids</taxon>
        <taxon>malvids</taxon>
        <taxon>Sapindales</taxon>
        <taxon>Sapindaceae</taxon>
        <taxon>Hippocastanoideae</taxon>
        <taxon>Acereae</taxon>
        <taxon>Acer</taxon>
    </lineage>
</organism>
<comment type="similarity">
    <text evidence="1">Belongs to the peptidase A1 family.</text>
</comment>
<reference evidence="3" key="2">
    <citation type="submission" date="2023-02" db="EMBL/GenBank/DDBJ databases">
        <authorList>
            <person name="Swenson N.G."/>
            <person name="Wegrzyn J.L."/>
            <person name="Mcevoy S.L."/>
        </authorList>
    </citation>
    <scope>NUCLEOTIDE SEQUENCE</scope>
    <source>
        <strain evidence="3">91603</strain>
        <tissue evidence="3">Leaf</tissue>
    </source>
</reference>
<dbReference type="Pfam" id="PF14543">
    <property type="entry name" value="TAXi_N"/>
    <property type="match status" value="1"/>
</dbReference>
<name>A0AAD5NZW3_ACENE</name>
<dbReference type="InterPro" id="IPR032861">
    <property type="entry name" value="TAXi_N"/>
</dbReference>
<dbReference type="Gene3D" id="2.40.70.10">
    <property type="entry name" value="Acid Proteases"/>
    <property type="match status" value="1"/>
</dbReference>
<gene>
    <name evidence="3" type="ORF">LWI28_018727</name>
</gene>